<sequence length="63" mass="7024">MSILKKKKKEDEEGDDELERILSQIKDEEEGARGAAVVTIQIAGLNDLVKAIRELVEAVKKCE</sequence>
<evidence type="ECO:0000313" key="1">
    <source>
        <dbReference type="EMBL" id="ABO08550.1"/>
    </source>
</evidence>
<accession>A3MV83</accession>
<reference evidence="1" key="1">
    <citation type="submission" date="2007-02" db="EMBL/GenBank/DDBJ databases">
        <title>Complete sequence of Pyrobaculum calidifontis JCM 11548.</title>
        <authorList>
            <consortium name="US DOE Joint Genome Institute"/>
            <person name="Copeland A."/>
            <person name="Lucas S."/>
            <person name="Lapidus A."/>
            <person name="Barry K."/>
            <person name="Glavina del Rio T."/>
            <person name="Dalin E."/>
            <person name="Tice H."/>
            <person name="Pitluck S."/>
            <person name="Chain P."/>
            <person name="Malfatti S."/>
            <person name="Shin M."/>
            <person name="Vergez L."/>
            <person name="Schmutz J."/>
            <person name="Larimer F."/>
            <person name="Land M."/>
            <person name="Hauser L."/>
            <person name="Kyrpides N."/>
            <person name="Mikhailova N."/>
            <person name="Cozen A.E."/>
            <person name="Fitz-Gibbon S.T."/>
            <person name="House C.H."/>
            <person name="Saltikov C."/>
            <person name="Lowe T.M."/>
            <person name="Richardson P."/>
        </authorList>
    </citation>
    <scope>NUCLEOTIDE SEQUENCE [LARGE SCALE GENOMIC DNA]</scope>
    <source>
        <strain evidence="1">JCM 11548</strain>
    </source>
</reference>
<name>A3MV83_PYRCJ</name>
<gene>
    <name evidence="1" type="ordered locus">Pcal_1125</name>
</gene>
<organism evidence="1 2">
    <name type="scientific">Pyrobaculum calidifontis (strain DSM 21063 / JCM 11548 / VA1)</name>
    <dbReference type="NCBI Taxonomy" id="410359"/>
    <lineage>
        <taxon>Archaea</taxon>
        <taxon>Thermoproteota</taxon>
        <taxon>Thermoprotei</taxon>
        <taxon>Thermoproteales</taxon>
        <taxon>Thermoproteaceae</taxon>
        <taxon>Pyrobaculum</taxon>
    </lineage>
</organism>
<dbReference type="KEGG" id="pcl:Pcal_1125"/>
<evidence type="ECO:0000313" key="2">
    <source>
        <dbReference type="Proteomes" id="UP000001431"/>
    </source>
</evidence>
<keyword evidence="2" id="KW-1185">Reference proteome</keyword>
<dbReference type="Proteomes" id="UP000001431">
    <property type="component" value="Chromosome"/>
</dbReference>
<dbReference type="EMBL" id="CP000561">
    <property type="protein sequence ID" value="ABO08550.1"/>
    <property type="molecule type" value="Genomic_DNA"/>
</dbReference>
<proteinExistence type="predicted"/>
<dbReference type="HOGENOM" id="CLU_191935_0_0_2"/>
<dbReference type="RefSeq" id="WP_011849808.1">
    <property type="nucleotide sequence ID" value="NC_009073.1"/>
</dbReference>
<dbReference type="AlphaFoldDB" id="A3MV83"/>
<protein>
    <submittedName>
        <fullName evidence="1">Uncharacterized protein</fullName>
    </submittedName>
</protein>
<dbReference type="eggNOG" id="arCOG05651">
    <property type="taxonomic scope" value="Archaea"/>
</dbReference>
<dbReference type="GeneID" id="4909327"/>